<organism evidence="2 3">
    <name type="scientific">Triticum aestivum</name>
    <name type="common">Wheat</name>
    <dbReference type="NCBI Taxonomy" id="4565"/>
    <lineage>
        <taxon>Eukaryota</taxon>
        <taxon>Viridiplantae</taxon>
        <taxon>Streptophyta</taxon>
        <taxon>Embryophyta</taxon>
        <taxon>Tracheophyta</taxon>
        <taxon>Spermatophyta</taxon>
        <taxon>Magnoliopsida</taxon>
        <taxon>Liliopsida</taxon>
        <taxon>Poales</taxon>
        <taxon>Poaceae</taxon>
        <taxon>BOP clade</taxon>
        <taxon>Pooideae</taxon>
        <taxon>Triticodae</taxon>
        <taxon>Triticeae</taxon>
        <taxon>Triticinae</taxon>
        <taxon>Triticum</taxon>
    </lineage>
</organism>
<dbReference type="Proteomes" id="UP000280104">
    <property type="component" value="Chromosome II"/>
</dbReference>
<gene>
    <name evidence="2" type="ORF">CAMPLR22A2D_LOCUS5653</name>
</gene>
<sequence>MSSSADVALNLGSSPSEKLARGNFILWKTQVLPALRGAQVTRLLDNSDAAPPRMVEITKADKTMALEPNPLYGPWIAEDQQVLSYLLNSMSPEILAQVVGKDSTFELWTTVTNLFASQSQSWITNLRIAITNTKKVTMSSSAYMAKMKSLGDELAAAGRPVSDPEMVDYILAGLDRDYDSVVAAIGAVKNTITADDLFAQISAFDQRMEMLGDSSSGGFHSFANAVYRGHGQSRGRSRRRGGRGRSRGARQPSPVNRGGSFRGRPRQQQQQHENLTS</sequence>
<dbReference type="PANTHER" id="PTHR47481:SF31">
    <property type="entry name" value="OS01G0873500 PROTEIN"/>
    <property type="match status" value="1"/>
</dbReference>
<accession>A0A7H4LQY0</accession>
<proteinExistence type="predicted"/>
<name>A0A7H4LQY0_WHEAT</name>
<feature type="compositionally biased region" description="Basic residues" evidence="1">
    <location>
        <begin position="231"/>
        <end position="248"/>
    </location>
</feature>
<dbReference type="AlphaFoldDB" id="A0A7H4LQY0"/>
<evidence type="ECO:0000313" key="3">
    <source>
        <dbReference type="Proteomes" id="UP000280104"/>
    </source>
</evidence>
<dbReference type="PANTHER" id="PTHR47481">
    <property type="match status" value="1"/>
</dbReference>
<protein>
    <submittedName>
        <fullName evidence="2">Uncharacterized protein</fullName>
    </submittedName>
</protein>
<feature type="region of interest" description="Disordered" evidence="1">
    <location>
        <begin position="226"/>
        <end position="277"/>
    </location>
</feature>
<reference evidence="2 3" key="1">
    <citation type="submission" date="2018-05" db="EMBL/GenBank/DDBJ databases">
        <authorList>
            <person name="Thind KAUR A."/>
        </authorList>
    </citation>
    <scope>NUCLEOTIDE SEQUENCE [LARGE SCALE GENOMIC DNA]</scope>
</reference>
<feature type="compositionally biased region" description="Polar residues" evidence="1">
    <location>
        <begin position="266"/>
        <end position="277"/>
    </location>
</feature>
<evidence type="ECO:0000313" key="2">
    <source>
        <dbReference type="EMBL" id="SPT21019.1"/>
    </source>
</evidence>
<dbReference type="EMBL" id="LS480641">
    <property type="protein sequence ID" value="SPT21019.1"/>
    <property type="molecule type" value="Genomic_DNA"/>
</dbReference>
<dbReference type="Pfam" id="PF14223">
    <property type="entry name" value="Retrotran_gag_2"/>
    <property type="match status" value="1"/>
</dbReference>
<evidence type="ECO:0000256" key="1">
    <source>
        <dbReference type="SAM" id="MobiDB-lite"/>
    </source>
</evidence>